<reference evidence="5 7" key="2">
    <citation type="submission" date="2019-03" db="EMBL/GenBank/DDBJ databases">
        <title>Genomic Encyclopedia of Type Strains, Phase IV (KMG-IV): sequencing the most valuable type-strain genomes for metagenomic binning, comparative biology and taxonomic classification.</title>
        <authorList>
            <person name="Goeker M."/>
        </authorList>
    </citation>
    <scope>NUCLEOTIDE SEQUENCE [LARGE SCALE GENOMIC DNA]</scope>
    <source>
        <strain evidence="5 7">DSM 20580</strain>
    </source>
</reference>
<dbReference type="SUPFAM" id="SSF53067">
    <property type="entry name" value="Actin-like ATPase domain"/>
    <property type="match status" value="2"/>
</dbReference>
<evidence type="ECO:0000259" key="3">
    <source>
        <dbReference type="Pfam" id="PF21447"/>
    </source>
</evidence>
<evidence type="ECO:0000259" key="2">
    <source>
        <dbReference type="Pfam" id="PF02541"/>
    </source>
</evidence>
<comment type="similarity">
    <text evidence="1">Belongs to the GppA/Ppx family.</text>
</comment>
<accession>A0A8B4Q7B6</accession>
<dbReference type="InterPro" id="IPR050273">
    <property type="entry name" value="GppA/Ppx_hydrolase"/>
</dbReference>
<dbReference type="EC" id="3.6.1.11" evidence="4"/>
<dbReference type="CDD" id="cd24052">
    <property type="entry name" value="ASKHA_NBD_HpPPX-GppA-like"/>
    <property type="match status" value="1"/>
</dbReference>
<organism evidence="4 6">
    <name type="scientific">Kurthia zopfii</name>
    <dbReference type="NCBI Taxonomy" id="1650"/>
    <lineage>
        <taxon>Bacteria</taxon>
        <taxon>Bacillati</taxon>
        <taxon>Bacillota</taxon>
        <taxon>Bacilli</taxon>
        <taxon>Bacillales</taxon>
        <taxon>Caryophanaceae</taxon>
        <taxon>Kurthia</taxon>
    </lineage>
</organism>
<feature type="domain" description="Ppx/GppA phosphatase N-terminal" evidence="2">
    <location>
        <begin position="22"/>
        <end position="306"/>
    </location>
</feature>
<protein>
    <submittedName>
        <fullName evidence="4 5">Exopolyphosphatase</fullName>
        <ecNumber evidence="4">3.6.1.11</ecNumber>
    </submittedName>
</protein>
<reference evidence="4 6" key="1">
    <citation type="submission" date="2018-06" db="EMBL/GenBank/DDBJ databases">
        <authorList>
            <consortium name="Pathogen Informatics"/>
            <person name="Doyle S."/>
        </authorList>
    </citation>
    <scope>NUCLEOTIDE SEQUENCE [LARGE SCALE GENOMIC DNA]</scope>
    <source>
        <strain evidence="4 6">NCTC10597</strain>
    </source>
</reference>
<name>A0A8B4Q7B6_9BACL</name>
<sequence length="510" mass="58437">MAVQKSAIIDIGSNTIRLVIYQYSTKSGLKELENIKAVARLRNYINDDGILVEEGIQLLQNLLKSFKEMLVDYGIDNVRTVATASIRQAKNGEEIILRMKEIVGIEIELLSEEEEAYYGYFAVAHTISTPSAITIDMGGGSTEITLFENKELKHSISLPFGSVSLKKQFMHEQTLSRKEHLAVFDFAEKQFSEIEWLKNANVPVVGIGGSARNMAKLDQSRKNYPLTGVHQYRMSYDDFLEINDEIAGMTFQELKKLDGLSSDRADIIAPVCEVFSALMHVVGSRKFQFSRKGLREGLVMSDLLKEYPDAFNREDVFMSSAAYLASEFGKAKENILHHGRLSELLYRKLCLEKIWTFAEGDIALLKQGAEVFLIGEYLEPDSASQHTFYLLSNRSINGLNHKERLRLALMASYKNKDSFYHYLEPFEDWFSKEEIQVLIRLASLLKFTYSLDASKRSVIYDVQLDYDEAEERIHFTILTNGYPLAEEYQANRQKKHFERVLRKEIVLHFI</sequence>
<proteinExistence type="inferred from homology"/>
<feature type="domain" description="Ppx/GppA phosphatase C-terminal" evidence="3">
    <location>
        <begin position="359"/>
        <end position="477"/>
    </location>
</feature>
<dbReference type="AlphaFoldDB" id="A0A8B4Q7B6"/>
<dbReference type="Gene3D" id="1.10.3210.10">
    <property type="entry name" value="Hypothetical protein af1432"/>
    <property type="match status" value="1"/>
</dbReference>
<dbReference type="PANTHER" id="PTHR30005">
    <property type="entry name" value="EXOPOLYPHOSPHATASE"/>
    <property type="match status" value="1"/>
</dbReference>
<evidence type="ECO:0000313" key="7">
    <source>
        <dbReference type="Proteomes" id="UP000294641"/>
    </source>
</evidence>
<evidence type="ECO:0000256" key="1">
    <source>
        <dbReference type="ARBA" id="ARBA00007125"/>
    </source>
</evidence>
<dbReference type="OrthoDB" id="9807195at2"/>
<evidence type="ECO:0000313" key="4">
    <source>
        <dbReference type="EMBL" id="STX08921.1"/>
    </source>
</evidence>
<dbReference type="InterPro" id="IPR043129">
    <property type="entry name" value="ATPase_NBD"/>
</dbReference>
<dbReference type="InterPro" id="IPR048950">
    <property type="entry name" value="Ppx_GppA_C"/>
</dbReference>
<keyword evidence="7" id="KW-1185">Reference proteome</keyword>
<dbReference type="GO" id="GO:0006357">
    <property type="term" value="P:regulation of transcription by RNA polymerase II"/>
    <property type="evidence" value="ECO:0007669"/>
    <property type="project" value="TreeGrafter"/>
</dbReference>
<dbReference type="EMBL" id="UGNP01000001">
    <property type="protein sequence ID" value="STX08921.1"/>
    <property type="molecule type" value="Genomic_DNA"/>
</dbReference>
<dbReference type="InterPro" id="IPR003695">
    <property type="entry name" value="Ppx_GppA_N"/>
</dbReference>
<evidence type="ECO:0000313" key="5">
    <source>
        <dbReference type="EMBL" id="TDR34945.1"/>
    </source>
</evidence>
<keyword evidence="4" id="KW-0378">Hydrolase</keyword>
<dbReference type="EMBL" id="SNZG01000034">
    <property type="protein sequence ID" value="TDR34945.1"/>
    <property type="molecule type" value="Genomic_DNA"/>
</dbReference>
<dbReference type="Gene3D" id="3.30.420.150">
    <property type="entry name" value="Exopolyphosphatase. Domain 2"/>
    <property type="match status" value="1"/>
</dbReference>
<dbReference type="SUPFAM" id="SSF109604">
    <property type="entry name" value="HD-domain/PDEase-like"/>
    <property type="match status" value="1"/>
</dbReference>
<dbReference type="PANTHER" id="PTHR30005:SF0">
    <property type="entry name" value="RETROGRADE REGULATION PROTEIN 2"/>
    <property type="match status" value="1"/>
</dbReference>
<dbReference type="Pfam" id="PF02541">
    <property type="entry name" value="Ppx-GppA"/>
    <property type="match status" value="1"/>
</dbReference>
<gene>
    <name evidence="4" type="primary">ppx</name>
    <name evidence="5" type="ORF">DFR61_13425</name>
    <name evidence="4" type="ORF">NCTC10597_00590</name>
</gene>
<dbReference type="Proteomes" id="UP000254330">
    <property type="component" value="Unassembled WGS sequence"/>
</dbReference>
<dbReference type="Pfam" id="PF21447">
    <property type="entry name" value="Ppx-GppA_III"/>
    <property type="match status" value="1"/>
</dbReference>
<dbReference type="Proteomes" id="UP000294641">
    <property type="component" value="Unassembled WGS sequence"/>
</dbReference>
<evidence type="ECO:0000313" key="6">
    <source>
        <dbReference type="Proteomes" id="UP000254330"/>
    </source>
</evidence>
<dbReference type="Gene3D" id="3.30.420.40">
    <property type="match status" value="1"/>
</dbReference>
<comment type="caution">
    <text evidence="4">The sequence shown here is derived from an EMBL/GenBank/DDBJ whole genome shotgun (WGS) entry which is preliminary data.</text>
</comment>
<dbReference type="RefSeq" id="WP_109349983.1">
    <property type="nucleotide sequence ID" value="NZ_BJUE01000031.1"/>
</dbReference>
<dbReference type="GO" id="GO:0004309">
    <property type="term" value="F:exopolyphosphatase activity"/>
    <property type="evidence" value="ECO:0007669"/>
    <property type="project" value="UniProtKB-EC"/>
</dbReference>